<comment type="caution">
    <text evidence="1">The sequence shown here is derived from an EMBL/GenBank/DDBJ whole genome shotgun (WGS) entry which is preliminary data.</text>
</comment>
<evidence type="ECO:0000313" key="2">
    <source>
        <dbReference type="Proteomes" id="UP001596152"/>
    </source>
</evidence>
<proteinExistence type="predicted"/>
<sequence>MAHVGDLTALEEELMGMGEAGGASPDRADALVWAITDLLIDGGGARPQVRVL</sequence>
<dbReference type="Proteomes" id="UP001596152">
    <property type="component" value="Unassembled WGS sequence"/>
</dbReference>
<protein>
    <submittedName>
        <fullName evidence="1">Uncharacterized protein</fullName>
    </submittedName>
</protein>
<evidence type="ECO:0000313" key="1">
    <source>
        <dbReference type="EMBL" id="MFC5345740.1"/>
    </source>
</evidence>
<keyword evidence="2" id="KW-1185">Reference proteome</keyword>
<gene>
    <name evidence="1" type="ORF">ACFPIE_17635</name>
</gene>
<dbReference type="RefSeq" id="WP_374037793.1">
    <property type="nucleotide sequence ID" value="NZ_CP169082.1"/>
</dbReference>
<accession>A0ABW0FVK1</accession>
<organism evidence="1 2">
    <name type="scientific">Brevundimonas staleyi</name>
    <dbReference type="NCBI Taxonomy" id="74326"/>
    <lineage>
        <taxon>Bacteria</taxon>
        <taxon>Pseudomonadati</taxon>
        <taxon>Pseudomonadota</taxon>
        <taxon>Alphaproteobacteria</taxon>
        <taxon>Caulobacterales</taxon>
        <taxon>Caulobacteraceae</taxon>
        <taxon>Brevundimonas</taxon>
    </lineage>
</organism>
<reference evidence="2" key="1">
    <citation type="journal article" date="2019" name="Int. J. Syst. Evol. Microbiol.">
        <title>The Global Catalogue of Microorganisms (GCM) 10K type strain sequencing project: providing services to taxonomists for standard genome sequencing and annotation.</title>
        <authorList>
            <consortium name="The Broad Institute Genomics Platform"/>
            <consortium name="The Broad Institute Genome Sequencing Center for Infectious Disease"/>
            <person name="Wu L."/>
            <person name="Ma J."/>
        </authorList>
    </citation>
    <scope>NUCLEOTIDE SEQUENCE [LARGE SCALE GENOMIC DNA]</scope>
    <source>
        <strain evidence="2">JCM 12125</strain>
    </source>
</reference>
<dbReference type="EMBL" id="JBHSLF010000053">
    <property type="protein sequence ID" value="MFC5345740.1"/>
    <property type="molecule type" value="Genomic_DNA"/>
</dbReference>
<name>A0ABW0FVK1_9CAUL</name>